<feature type="compositionally biased region" description="Low complexity" evidence="10">
    <location>
        <begin position="439"/>
        <end position="450"/>
    </location>
</feature>
<evidence type="ECO:0000256" key="1">
    <source>
        <dbReference type="ARBA" id="ARBA00004123"/>
    </source>
</evidence>
<feature type="region of interest" description="Disordered" evidence="10">
    <location>
        <begin position="417"/>
        <end position="451"/>
    </location>
</feature>
<gene>
    <name evidence="12" type="ORF">CSSPJE1EN1_LOCUS4369</name>
</gene>
<dbReference type="InterPro" id="IPR050688">
    <property type="entry name" value="Zinc_finger/UBP_domain"/>
</dbReference>
<protein>
    <recommendedName>
        <fullName evidence="11">UFSP1/2/DUB catalytic domain-containing protein</fullName>
    </recommendedName>
</protein>
<dbReference type="Pfam" id="PF07910">
    <property type="entry name" value="Peptidase_C78"/>
    <property type="match status" value="1"/>
</dbReference>
<keyword evidence="4" id="KW-0479">Metal-binding</keyword>
<keyword evidence="3" id="KW-0963">Cytoplasm</keyword>
<evidence type="ECO:0000256" key="8">
    <source>
        <dbReference type="ARBA" id="ARBA00022833"/>
    </source>
</evidence>
<evidence type="ECO:0000256" key="5">
    <source>
        <dbReference type="ARBA" id="ARBA00022737"/>
    </source>
</evidence>
<evidence type="ECO:0000256" key="3">
    <source>
        <dbReference type="ARBA" id="ARBA00022490"/>
    </source>
</evidence>
<evidence type="ECO:0000256" key="10">
    <source>
        <dbReference type="SAM" id="MobiDB-lite"/>
    </source>
</evidence>
<dbReference type="InterPro" id="IPR012462">
    <property type="entry name" value="UFSP1/2_DUB_cat"/>
</dbReference>
<keyword evidence="13" id="KW-1185">Reference proteome</keyword>
<evidence type="ECO:0000256" key="7">
    <source>
        <dbReference type="ARBA" id="ARBA00022801"/>
    </source>
</evidence>
<feature type="domain" description="UFSP1/2/DUB catalytic" evidence="11">
    <location>
        <begin position="198"/>
        <end position="313"/>
    </location>
</feature>
<evidence type="ECO:0000256" key="4">
    <source>
        <dbReference type="ARBA" id="ARBA00022723"/>
    </source>
</evidence>
<dbReference type="Gene3D" id="3.90.70.130">
    <property type="match status" value="2"/>
</dbReference>
<evidence type="ECO:0000259" key="11">
    <source>
        <dbReference type="Pfam" id="PF07910"/>
    </source>
</evidence>
<proteinExistence type="predicted"/>
<sequence>MGSPSEEDPQRRREEEKVDSSVLVMMKFDSRGEEVEEGGTSAAAKTPSKCETPPQSYRQLKEDLPVLLKKWSSKNNTQPCQEEEVDDELRSPELRRGGGGGGVAKGDDDDDDHLLLLLPGSSSDSKRARGGPTGEQLPPRGIEQRVRIERLDEYIKGLLISQIREPTLHVEGGLMLLLKSCLESEQQTQAGTQSGLALCSYVQHFESRLEEDLGWGCGWRNIQMMSSHLLQKDDETRDALFGGAGFVPDISALQQWLQIAWAKGFDTQGAQHFNWKIAGTHKWIGTTECAALLRSFGLRARIVDFQAVGNKRDRESLLRDKSGSCNLRQKVLDMAAEEQQLGWGTTIRRAPVESAEGDCIGCGQYIIQEHPHFRKSSGGGGGVGKKTDLCPTCMEQLRESTNEEDQQSIQEYMGIDETAAESSSREETGNGLREELSSGAPGAVAGTTAAEGRDRGFAIDHRHLMDWMWNYFAGKPADTVTSSSSSASPAAATAKITMSDRSPLYFQHKGHSRTVVGIQRKQQILAADSSASNISNSSSSSAQEDFILVLDPSEMTQDIVKCLHAQTGWQNLLKRSMQTLRHPEYQLCYVEPGIVYGEELEDLKLLSSVHYTY</sequence>
<accession>A0ABP0VWL8</accession>
<keyword evidence="5" id="KW-0677">Repeat</keyword>
<name>A0ABP0VWL8_9BRYO</name>
<keyword evidence="6" id="KW-0863">Zinc-finger</keyword>
<keyword evidence="7" id="KW-0378">Hydrolase</keyword>
<evidence type="ECO:0000256" key="9">
    <source>
        <dbReference type="ARBA" id="ARBA00023242"/>
    </source>
</evidence>
<evidence type="ECO:0000313" key="13">
    <source>
        <dbReference type="Proteomes" id="UP001497444"/>
    </source>
</evidence>
<dbReference type="Proteomes" id="UP001497444">
    <property type="component" value="Chromosome 12"/>
</dbReference>
<dbReference type="PANTHER" id="PTHR24403">
    <property type="entry name" value="ZINC FINGER PROTEIN"/>
    <property type="match status" value="1"/>
</dbReference>
<evidence type="ECO:0000313" key="12">
    <source>
        <dbReference type="EMBL" id="CAK9258891.1"/>
    </source>
</evidence>
<dbReference type="EMBL" id="OZ020107">
    <property type="protein sequence ID" value="CAK9258891.1"/>
    <property type="molecule type" value="Genomic_DNA"/>
</dbReference>
<comment type="subcellular location">
    <subcellularLocation>
        <location evidence="2">Cytoplasm</location>
    </subcellularLocation>
    <subcellularLocation>
        <location evidence="1">Nucleus</location>
    </subcellularLocation>
</comment>
<keyword evidence="9" id="KW-0539">Nucleus</keyword>
<feature type="compositionally biased region" description="Basic and acidic residues" evidence="10">
    <location>
        <begin position="423"/>
        <end position="436"/>
    </location>
</feature>
<feature type="compositionally biased region" description="Basic and acidic residues" evidence="10">
    <location>
        <begin position="8"/>
        <end position="19"/>
    </location>
</feature>
<dbReference type="PANTHER" id="PTHR24403:SF82">
    <property type="entry name" value="ZINC FINGER-CONTAINING UBIQUITIN PEPTIDASE 1"/>
    <property type="match status" value="1"/>
</dbReference>
<evidence type="ECO:0000256" key="2">
    <source>
        <dbReference type="ARBA" id="ARBA00004496"/>
    </source>
</evidence>
<keyword evidence="8" id="KW-0862">Zinc</keyword>
<evidence type="ECO:0000256" key="6">
    <source>
        <dbReference type="ARBA" id="ARBA00022771"/>
    </source>
</evidence>
<organism evidence="12 13">
    <name type="scientific">Sphagnum jensenii</name>
    <dbReference type="NCBI Taxonomy" id="128206"/>
    <lineage>
        <taxon>Eukaryota</taxon>
        <taxon>Viridiplantae</taxon>
        <taxon>Streptophyta</taxon>
        <taxon>Embryophyta</taxon>
        <taxon>Bryophyta</taxon>
        <taxon>Sphagnophytina</taxon>
        <taxon>Sphagnopsida</taxon>
        <taxon>Sphagnales</taxon>
        <taxon>Sphagnaceae</taxon>
        <taxon>Sphagnum</taxon>
    </lineage>
</organism>
<feature type="region of interest" description="Disordered" evidence="10">
    <location>
        <begin position="1"/>
        <end position="139"/>
    </location>
</feature>
<reference evidence="12" key="1">
    <citation type="submission" date="2024-02" db="EMBL/GenBank/DDBJ databases">
        <authorList>
            <consortium name="ELIXIR-Norway"/>
            <consortium name="Elixir Norway"/>
        </authorList>
    </citation>
    <scope>NUCLEOTIDE SEQUENCE</scope>
</reference>